<evidence type="ECO:0000313" key="11">
    <source>
        <dbReference type="Proteomes" id="UP000219636"/>
    </source>
</evidence>
<keyword evidence="5" id="KW-0472">Membrane</keyword>
<organism evidence="10 11">
    <name type="scientific">Ureibacillus xyleni</name>
    <dbReference type="NCBI Taxonomy" id="614648"/>
    <lineage>
        <taxon>Bacteria</taxon>
        <taxon>Bacillati</taxon>
        <taxon>Bacillota</taxon>
        <taxon>Bacilli</taxon>
        <taxon>Bacillales</taxon>
        <taxon>Caryophanaceae</taxon>
        <taxon>Ureibacillus</taxon>
    </lineage>
</organism>
<name>A0A285T3D9_9BACL</name>
<keyword evidence="4" id="KW-0732">Signal</keyword>
<evidence type="ECO:0000256" key="5">
    <source>
        <dbReference type="ARBA" id="ARBA00023136"/>
    </source>
</evidence>
<comment type="subcellular location">
    <subcellularLocation>
        <location evidence="1">Membrane</location>
        <topology evidence="1">Lipid-anchor</topology>
    </subcellularLocation>
</comment>
<evidence type="ECO:0000256" key="3">
    <source>
        <dbReference type="ARBA" id="ARBA00022544"/>
    </source>
</evidence>
<keyword evidence="6" id="KW-0564">Palmitate</keyword>
<feature type="domain" description="Spore germination protein N-terminal" evidence="9">
    <location>
        <begin position="22"/>
        <end position="221"/>
    </location>
</feature>
<evidence type="ECO:0000256" key="4">
    <source>
        <dbReference type="ARBA" id="ARBA00022729"/>
    </source>
</evidence>
<dbReference type="InterPro" id="IPR057336">
    <property type="entry name" value="GerAC_N"/>
</dbReference>
<dbReference type="PROSITE" id="PS51257">
    <property type="entry name" value="PROKAR_LIPOPROTEIN"/>
    <property type="match status" value="1"/>
</dbReference>
<dbReference type="Gene3D" id="3.30.300.210">
    <property type="entry name" value="Nutrient germinant receptor protein C, domain 3"/>
    <property type="match status" value="1"/>
</dbReference>
<accession>A0A285T3D9</accession>
<proteinExistence type="inferred from homology"/>
<gene>
    <name evidence="10" type="ORF">SAMN05880501_108155</name>
</gene>
<evidence type="ECO:0000259" key="9">
    <source>
        <dbReference type="Pfam" id="PF25198"/>
    </source>
</evidence>
<dbReference type="InterPro" id="IPR038501">
    <property type="entry name" value="Spore_GerAC_C_sf"/>
</dbReference>
<keyword evidence="7" id="KW-0449">Lipoprotein</keyword>
<dbReference type="AlphaFoldDB" id="A0A285T3D9"/>
<dbReference type="EMBL" id="OBMQ01000008">
    <property type="protein sequence ID" value="SOC15857.1"/>
    <property type="molecule type" value="Genomic_DNA"/>
</dbReference>
<keyword evidence="3" id="KW-0309">Germination</keyword>
<evidence type="ECO:0000256" key="2">
    <source>
        <dbReference type="ARBA" id="ARBA00007886"/>
    </source>
</evidence>
<sequence length="400" mass="44743">MKHAAKSVLLVILVLLMAGCWDRMEIEERATILGLSIDLHDEETSDEPINHPNSDNIPTSEIGMVKITAQLAVPGQIPLGPSQGGGGGGPEDTVWVVKAIGHSMDDAISNLQQQLGSTLFLGHLKIIIISKEVAEKGIKEISDYIKRHPEIRRDTWLLVNGKMAEETLKIAPKLERVPVLYLSGMLDNAIKMGKFPKGKVGEFWVGLENLGQDGYLPYITVEEKEHIQISGLAYFKDMKMVGNLEPYQIAYFNGITEQNPGGSKALVKLSEDESVMFQSTVRKSKIKATLKDGRPHIKVNLKVIGNIVEKRNMTIDSQEVSQKIEKITEGLIKEQCEQLIKETQEKQSDIFGFGEYVRGSLRSYWDTEVRTAEKWREVYKNLSVDVETQVEIKEAGIRSK</sequence>
<dbReference type="GO" id="GO:0016020">
    <property type="term" value="C:membrane"/>
    <property type="evidence" value="ECO:0007669"/>
    <property type="project" value="UniProtKB-SubCell"/>
</dbReference>
<evidence type="ECO:0000256" key="7">
    <source>
        <dbReference type="ARBA" id="ARBA00023288"/>
    </source>
</evidence>
<dbReference type="PANTHER" id="PTHR35789:SF1">
    <property type="entry name" value="SPORE GERMINATION PROTEIN B3"/>
    <property type="match status" value="1"/>
</dbReference>
<evidence type="ECO:0000256" key="6">
    <source>
        <dbReference type="ARBA" id="ARBA00023139"/>
    </source>
</evidence>
<dbReference type="Proteomes" id="UP000219636">
    <property type="component" value="Unassembled WGS sequence"/>
</dbReference>
<dbReference type="GO" id="GO:0009847">
    <property type="term" value="P:spore germination"/>
    <property type="evidence" value="ECO:0007669"/>
    <property type="project" value="InterPro"/>
</dbReference>
<dbReference type="Pfam" id="PF25198">
    <property type="entry name" value="Spore_GerAC_N"/>
    <property type="match status" value="1"/>
</dbReference>
<dbReference type="NCBIfam" id="TIGR02887">
    <property type="entry name" value="spore_ger_x_C"/>
    <property type="match status" value="1"/>
</dbReference>
<keyword evidence="11" id="KW-1185">Reference proteome</keyword>
<evidence type="ECO:0000313" key="10">
    <source>
        <dbReference type="EMBL" id="SOC15857.1"/>
    </source>
</evidence>
<protein>
    <submittedName>
        <fullName evidence="10">Spore germination protein KC</fullName>
    </submittedName>
</protein>
<comment type="similarity">
    <text evidence="2">Belongs to the GerABKC lipoprotein family.</text>
</comment>
<feature type="domain" description="Spore germination GerAC-like C-terminal" evidence="8">
    <location>
        <begin position="230"/>
        <end position="396"/>
    </location>
</feature>
<reference evidence="11" key="1">
    <citation type="submission" date="2017-08" db="EMBL/GenBank/DDBJ databases">
        <authorList>
            <person name="Varghese N."/>
            <person name="Submissions S."/>
        </authorList>
    </citation>
    <scope>NUCLEOTIDE SEQUENCE [LARGE SCALE GENOMIC DNA]</scope>
    <source>
        <strain evidence="11">JC22</strain>
    </source>
</reference>
<dbReference type="InterPro" id="IPR008844">
    <property type="entry name" value="Spore_GerAC-like"/>
</dbReference>
<evidence type="ECO:0000256" key="1">
    <source>
        <dbReference type="ARBA" id="ARBA00004635"/>
    </source>
</evidence>
<evidence type="ECO:0000259" key="8">
    <source>
        <dbReference type="Pfam" id="PF05504"/>
    </source>
</evidence>
<dbReference type="PANTHER" id="PTHR35789">
    <property type="entry name" value="SPORE GERMINATION PROTEIN B3"/>
    <property type="match status" value="1"/>
</dbReference>
<dbReference type="InterPro" id="IPR046953">
    <property type="entry name" value="Spore_GerAC-like_C"/>
</dbReference>
<dbReference type="Pfam" id="PF05504">
    <property type="entry name" value="Spore_GerAC"/>
    <property type="match status" value="1"/>
</dbReference>